<keyword evidence="1" id="KW-0732">Signal</keyword>
<protein>
    <submittedName>
        <fullName evidence="2">DUF4920 domain-containing protein</fullName>
    </submittedName>
</protein>
<evidence type="ECO:0000313" key="3">
    <source>
        <dbReference type="Proteomes" id="UP000439994"/>
    </source>
</evidence>
<dbReference type="OrthoDB" id="129527at2"/>
<gene>
    <name evidence="2" type="ORF">GNP35_13140</name>
</gene>
<proteinExistence type="predicted"/>
<dbReference type="EMBL" id="WOCD01000005">
    <property type="protein sequence ID" value="MUH73347.1"/>
    <property type="molecule type" value="Genomic_DNA"/>
</dbReference>
<organism evidence="2 3">
    <name type="scientific">Psychrosphaera haliotis</name>
    <dbReference type="NCBI Taxonomy" id="555083"/>
    <lineage>
        <taxon>Bacteria</taxon>
        <taxon>Pseudomonadati</taxon>
        <taxon>Pseudomonadota</taxon>
        <taxon>Gammaproteobacteria</taxon>
        <taxon>Alteromonadales</taxon>
        <taxon>Pseudoalteromonadaceae</taxon>
        <taxon>Psychrosphaera</taxon>
    </lineage>
</organism>
<dbReference type="InterPro" id="IPR032577">
    <property type="entry name" value="DUF4920"/>
</dbReference>
<feature type="chain" id="PRO_5026774175" evidence="1">
    <location>
        <begin position="24"/>
        <end position="159"/>
    </location>
</feature>
<dbReference type="RefSeq" id="WP_155696555.1">
    <property type="nucleotide sequence ID" value="NZ_WOCD01000005.1"/>
</dbReference>
<sequence>MKINSIIINLVIILAAASWSVLATSSPQTFGSGANTDNVSKISTILASPDDYLDKDVTIKGTIVKVCKKRGCWMELTSDKKFQTFKVKVRDGDMVFPMTAMGKTAFATGKIQGFPMTLERTKQYLAYQAEEMQESFDPDSVTEAITVYQLAPHGVTIVD</sequence>
<name>A0A6N8FDV5_9GAMM</name>
<dbReference type="AlphaFoldDB" id="A0A6N8FDV5"/>
<feature type="signal peptide" evidence="1">
    <location>
        <begin position="1"/>
        <end position="23"/>
    </location>
</feature>
<dbReference type="Proteomes" id="UP000439994">
    <property type="component" value="Unassembled WGS sequence"/>
</dbReference>
<evidence type="ECO:0000256" key="1">
    <source>
        <dbReference type="SAM" id="SignalP"/>
    </source>
</evidence>
<comment type="caution">
    <text evidence="2">The sequence shown here is derived from an EMBL/GenBank/DDBJ whole genome shotgun (WGS) entry which is preliminary data.</text>
</comment>
<evidence type="ECO:0000313" key="2">
    <source>
        <dbReference type="EMBL" id="MUH73347.1"/>
    </source>
</evidence>
<accession>A0A6N8FDV5</accession>
<dbReference type="Pfam" id="PF16267">
    <property type="entry name" value="DUF4920"/>
    <property type="match status" value="1"/>
</dbReference>
<keyword evidence="3" id="KW-1185">Reference proteome</keyword>
<reference evidence="2 3" key="1">
    <citation type="submission" date="2019-11" db="EMBL/GenBank/DDBJ databases">
        <title>P. haliotis isolates from Z. marina roots.</title>
        <authorList>
            <person name="Cohen M."/>
            <person name="Jospin G."/>
            <person name="Eisen J.A."/>
            <person name="Coil D.A."/>
        </authorList>
    </citation>
    <scope>NUCLEOTIDE SEQUENCE [LARGE SCALE GENOMIC DNA]</scope>
    <source>
        <strain evidence="2 3">UCD-MCMsp1aY</strain>
    </source>
</reference>